<dbReference type="GO" id="GO:0003677">
    <property type="term" value="F:DNA binding"/>
    <property type="evidence" value="ECO:0007669"/>
    <property type="project" value="InterPro"/>
</dbReference>
<keyword evidence="1" id="KW-0812">Transmembrane</keyword>
<dbReference type="SUPFAM" id="SSF47413">
    <property type="entry name" value="lambda repressor-like DNA-binding domains"/>
    <property type="match status" value="1"/>
</dbReference>
<comment type="caution">
    <text evidence="3">The sequence shown here is derived from an EMBL/GenBank/DDBJ whole genome shotgun (WGS) entry which is preliminary data.</text>
</comment>
<dbReference type="EMBL" id="BLAE01000010">
    <property type="protein sequence ID" value="GES08408.1"/>
    <property type="molecule type" value="Genomic_DNA"/>
</dbReference>
<proteinExistence type="predicted"/>
<dbReference type="Proteomes" id="UP000331127">
    <property type="component" value="Unassembled WGS sequence"/>
</dbReference>
<dbReference type="SMART" id="SM00530">
    <property type="entry name" value="HTH_XRE"/>
    <property type="match status" value="1"/>
</dbReference>
<gene>
    <name evidence="3" type="ORF">Amac_020040</name>
</gene>
<keyword evidence="1" id="KW-1133">Transmembrane helix</keyword>
<dbReference type="InterPro" id="IPR001387">
    <property type="entry name" value="Cro/C1-type_HTH"/>
</dbReference>
<evidence type="ECO:0000313" key="3">
    <source>
        <dbReference type="EMBL" id="GES08408.1"/>
    </source>
</evidence>
<dbReference type="PROSITE" id="PS50943">
    <property type="entry name" value="HTH_CROC1"/>
    <property type="match status" value="1"/>
</dbReference>
<evidence type="ECO:0000256" key="1">
    <source>
        <dbReference type="SAM" id="Phobius"/>
    </source>
</evidence>
<dbReference type="CDD" id="cd00093">
    <property type="entry name" value="HTH_XRE"/>
    <property type="match status" value="1"/>
</dbReference>
<evidence type="ECO:0000259" key="2">
    <source>
        <dbReference type="PROSITE" id="PS50943"/>
    </source>
</evidence>
<feature type="transmembrane region" description="Helical" evidence="1">
    <location>
        <begin position="117"/>
        <end position="139"/>
    </location>
</feature>
<sequence>MDSEPPRRRSPGRLHQLPSDVPLARAALVTELRRGRDLANLSLQELAKEMFSSKATVSRWLNARALPDQKQALRWAQLCGTDDSVMLDLWERASTESATLPAIEPEKPEKSRRNLRVRLVAGVLAGMVALIAAVIVIWIQSPDRPPCAVDYPISLYVPPQSGEVMDVTVEVKCGLPPDRRYFIVEEVPNVDVRNPHPAYYVKAVIAKTRIGESTVIRMLLKEPVGIRAKFYVISVDASGERELEQNRIVDNGLLDLPGGTRQESAVSWHVKAWQ</sequence>
<dbReference type="RefSeq" id="WP_170322409.1">
    <property type="nucleotide sequence ID" value="NZ_BAAAHL010000038.1"/>
</dbReference>
<dbReference type="Pfam" id="PF13560">
    <property type="entry name" value="HTH_31"/>
    <property type="match status" value="1"/>
</dbReference>
<reference evidence="3 4" key="1">
    <citation type="submission" date="2019-10" db="EMBL/GenBank/DDBJ databases">
        <title>Whole genome shotgun sequence of Acrocarpospora macrocephala NBRC 16266.</title>
        <authorList>
            <person name="Ichikawa N."/>
            <person name="Kimura A."/>
            <person name="Kitahashi Y."/>
            <person name="Komaki H."/>
            <person name="Oguchi A."/>
        </authorList>
    </citation>
    <scope>NUCLEOTIDE SEQUENCE [LARGE SCALE GENOMIC DNA]</scope>
    <source>
        <strain evidence="3 4">NBRC 16266</strain>
    </source>
</reference>
<keyword evidence="1" id="KW-0472">Membrane</keyword>
<keyword evidence="4" id="KW-1185">Reference proteome</keyword>
<accession>A0A5M3WQ78</accession>
<organism evidence="3 4">
    <name type="scientific">Acrocarpospora macrocephala</name>
    <dbReference type="NCBI Taxonomy" id="150177"/>
    <lineage>
        <taxon>Bacteria</taxon>
        <taxon>Bacillati</taxon>
        <taxon>Actinomycetota</taxon>
        <taxon>Actinomycetes</taxon>
        <taxon>Streptosporangiales</taxon>
        <taxon>Streptosporangiaceae</taxon>
        <taxon>Acrocarpospora</taxon>
    </lineage>
</organism>
<dbReference type="Gene3D" id="1.10.260.40">
    <property type="entry name" value="lambda repressor-like DNA-binding domains"/>
    <property type="match status" value="1"/>
</dbReference>
<dbReference type="InterPro" id="IPR010982">
    <property type="entry name" value="Lambda_DNA-bd_dom_sf"/>
</dbReference>
<name>A0A5M3WQ78_9ACTN</name>
<feature type="domain" description="HTH cro/C1-type" evidence="2">
    <location>
        <begin position="32"/>
        <end position="86"/>
    </location>
</feature>
<protein>
    <recommendedName>
        <fullName evidence="2">HTH cro/C1-type domain-containing protein</fullName>
    </recommendedName>
</protein>
<dbReference type="AlphaFoldDB" id="A0A5M3WQ78"/>
<evidence type="ECO:0000313" key="4">
    <source>
        <dbReference type="Proteomes" id="UP000331127"/>
    </source>
</evidence>